<dbReference type="Pfam" id="PF22810">
    <property type="entry name" value="LPMO_AA14"/>
    <property type="match status" value="1"/>
</dbReference>
<dbReference type="Proteomes" id="UP000799444">
    <property type="component" value="Unassembled WGS sequence"/>
</dbReference>
<evidence type="ECO:0000256" key="3">
    <source>
        <dbReference type="ARBA" id="ARBA00022525"/>
    </source>
</evidence>
<evidence type="ECO:0000256" key="7">
    <source>
        <dbReference type="ARBA" id="ARBA00023008"/>
    </source>
</evidence>
<name>A0A9P4QVI3_9PLEO</name>
<accession>A0A9P4QVI3</accession>
<evidence type="ECO:0000256" key="10">
    <source>
        <dbReference type="ARBA" id="ARBA00023180"/>
    </source>
</evidence>
<feature type="region of interest" description="Disordered" evidence="12">
    <location>
        <begin position="325"/>
        <end position="352"/>
    </location>
</feature>
<evidence type="ECO:0000313" key="14">
    <source>
        <dbReference type="Proteomes" id="UP000799444"/>
    </source>
</evidence>
<keyword evidence="6" id="KW-0560">Oxidoreductase</keyword>
<evidence type="ECO:0000256" key="11">
    <source>
        <dbReference type="ARBA" id="ARBA00046340"/>
    </source>
</evidence>
<dbReference type="AlphaFoldDB" id="A0A9P4QVI3"/>
<evidence type="ECO:0000256" key="2">
    <source>
        <dbReference type="ARBA" id="ARBA00004613"/>
    </source>
</evidence>
<keyword evidence="8" id="KW-0503">Monooxygenase</keyword>
<comment type="similarity">
    <text evidence="11">Belongs to the polysaccharide monooxygenase AA14 family.</text>
</comment>
<evidence type="ECO:0000256" key="12">
    <source>
        <dbReference type="SAM" id="MobiDB-lite"/>
    </source>
</evidence>
<evidence type="ECO:0000256" key="5">
    <source>
        <dbReference type="ARBA" id="ARBA00022729"/>
    </source>
</evidence>
<evidence type="ECO:0000256" key="1">
    <source>
        <dbReference type="ARBA" id="ARBA00001973"/>
    </source>
</evidence>
<dbReference type="EMBL" id="ML996179">
    <property type="protein sequence ID" value="KAF2732325.1"/>
    <property type="molecule type" value="Genomic_DNA"/>
</dbReference>
<keyword evidence="7" id="KW-0186">Copper</keyword>
<keyword evidence="3" id="KW-0964">Secreted</keyword>
<evidence type="ECO:0000256" key="8">
    <source>
        <dbReference type="ARBA" id="ARBA00023033"/>
    </source>
</evidence>
<organism evidence="13 14">
    <name type="scientific">Polyplosphaeria fusca</name>
    <dbReference type="NCBI Taxonomy" id="682080"/>
    <lineage>
        <taxon>Eukaryota</taxon>
        <taxon>Fungi</taxon>
        <taxon>Dikarya</taxon>
        <taxon>Ascomycota</taxon>
        <taxon>Pezizomycotina</taxon>
        <taxon>Dothideomycetes</taxon>
        <taxon>Pleosporomycetidae</taxon>
        <taxon>Pleosporales</taxon>
        <taxon>Tetraplosphaeriaceae</taxon>
        <taxon>Polyplosphaeria</taxon>
    </lineage>
</organism>
<reference evidence="13" key="1">
    <citation type="journal article" date="2020" name="Stud. Mycol.">
        <title>101 Dothideomycetes genomes: a test case for predicting lifestyles and emergence of pathogens.</title>
        <authorList>
            <person name="Haridas S."/>
            <person name="Albert R."/>
            <person name="Binder M."/>
            <person name="Bloem J."/>
            <person name="Labutti K."/>
            <person name="Salamov A."/>
            <person name="Andreopoulos B."/>
            <person name="Baker S."/>
            <person name="Barry K."/>
            <person name="Bills G."/>
            <person name="Bluhm B."/>
            <person name="Cannon C."/>
            <person name="Castanera R."/>
            <person name="Culley D."/>
            <person name="Daum C."/>
            <person name="Ezra D."/>
            <person name="Gonzalez J."/>
            <person name="Henrissat B."/>
            <person name="Kuo A."/>
            <person name="Liang C."/>
            <person name="Lipzen A."/>
            <person name="Lutzoni F."/>
            <person name="Magnuson J."/>
            <person name="Mondo S."/>
            <person name="Nolan M."/>
            <person name="Ohm R."/>
            <person name="Pangilinan J."/>
            <person name="Park H.-J."/>
            <person name="Ramirez L."/>
            <person name="Alfaro M."/>
            <person name="Sun H."/>
            <person name="Tritt A."/>
            <person name="Yoshinaga Y."/>
            <person name="Zwiers L.-H."/>
            <person name="Turgeon B."/>
            <person name="Goodwin S."/>
            <person name="Spatafora J."/>
            <person name="Crous P."/>
            <person name="Grigoriev I."/>
        </authorList>
    </citation>
    <scope>NUCLEOTIDE SEQUENCE</scope>
    <source>
        <strain evidence="13">CBS 125425</strain>
    </source>
</reference>
<keyword evidence="14" id="KW-1185">Reference proteome</keyword>
<gene>
    <name evidence="13" type="ORF">EJ04DRAFT_441233</name>
</gene>
<keyword evidence="4" id="KW-0479">Metal-binding</keyword>
<keyword evidence="9" id="KW-1015">Disulfide bond</keyword>
<comment type="caution">
    <text evidence="13">The sequence shown here is derived from an EMBL/GenBank/DDBJ whole genome shotgun (WGS) entry which is preliminary data.</text>
</comment>
<comment type="cofactor">
    <cofactor evidence="1">
        <name>Cu(2+)</name>
        <dbReference type="ChEBI" id="CHEBI:29036"/>
    </cofactor>
</comment>
<evidence type="ECO:0000256" key="6">
    <source>
        <dbReference type="ARBA" id="ARBA00023002"/>
    </source>
</evidence>
<dbReference type="GO" id="GO:0004497">
    <property type="term" value="F:monooxygenase activity"/>
    <property type="evidence" value="ECO:0007669"/>
    <property type="project" value="UniProtKB-KW"/>
</dbReference>
<keyword evidence="5" id="KW-0732">Signal</keyword>
<evidence type="ECO:0000256" key="9">
    <source>
        <dbReference type="ARBA" id="ARBA00023157"/>
    </source>
</evidence>
<sequence>MYCRGGNDLTTDNANTNLAVNPLYNLTKEDWWFQHERGCDAAPPKAGEFLELPANGNFTVELAHNRAQTTLSYDGKFASAWPDGGDHPDNWNGWNTDGTPAVCLKEDGAMHTYNESSAGGTAFAISYSSDIKDVTMENLVVFSTLYHTPWKRLATYQVPDLAACPEEGCHCAWLWIPNGCGQANMYMQGFKCKVTGASPNAAPLAKAQVPTYCEEDQSKCVKGAKQMLAWHQWTGNNIETEQWTTPNYNQKCGWAEGAQTDIFEASSNPASSTLSAVVSTSSRVPTTMVTAVSSSVVVEDLTSTTSSSSTATPVASSMSTPVTSVAAAASTSTPCTKQHRSRKHHRPTARSA</sequence>
<feature type="compositionally biased region" description="Low complexity" evidence="12">
    <location>
        <begin position="325"/>
        <end position="334"/>
    </location>
</feature>
<keyword evidence="10" id="KW-0325">Glycoprotein</keyword>
<proteinExistence type="inferred from homology"/>
<dbReference type="GO" id="GO:0046872">
    <property type="term" value="F:metal ion binding"/>
    <property type="evidence" value="ECO:0007669"/>
    <property type="project" value="UniProtKB-KW"/>
</dbReference>
<dbReference type="GO" id="GO:0005576">
    <property type="term" value="C:extracellular region"/>
    <property type="evidence" value="ECO:0007669"/>
    <property type="project" value="UniProtKB-SubCell"/>
</dbReference>
<protein>
    <submittedName>
        <fullName evidence="13">Uncharacterized protein</fullName>
    </submittedName>
</protein>
<feature type="compositionally biased region" description="Basic residues" evidence="12">
    <location>
        <begin position="337"/>
        <end position="352"/>
    </location>
</feature>
<evidence type="ECO:0000313" key="13">
    <source>
        <dbReference type="EMBL" id="KAF2732325.1"/>
    </source>
</evidence>
<dbReference type="InterPro" id="IPR054497">
    <property type="entry name" value="LPMO_AA14"/>
</dbReference>
<comment type="subcellular location">
    <subcellularLocation>
        <location evidence="2">Secreted</location>
    </subcellularLocation>
</comment>
<dbReference type="OrthoDB" id="2019572at2759"/>
<evidence type="ECO:0000256" key="4">
    <source>
        <dbReference type="ARBA" id="ARBA00022723"/>
    </source>
</evidence>